<dbReference type="PANTHER" id="PTHR22916:SF3">
    <property type="entry name" value="UDP-GLCNAC:BETAGAL BETA-1,3-N-ACETYLGLUCOSAMINYLTRANSFERASE-LIKE PROTEIN 1"/>
    <property type="match status" value="1"/>
</dbReference>
<dbReference type="GO" id="GO:0016758">
    <property type="term" value="F:hexosyltransferase activity"/>
    <property type="evidence" value="ECO:0007669"/>
    <property type="project" value="UniProtKB-ARBA"/>
</dbReference>
<dbReference type="Pfam" id="PF00535">
    <property type="entry name" value="Glycos_transf_2"/>
    <property type="match status" value="1"/>
</dbReference>
<reference evidence="2" key="2">
    <citation type="submission" date="2023-01" db="EMBL/GenBank/DDBJ databases">
        <title>Draft genome sequence of Portibacter lacus strain NBRC 108769.</title>
        <authorList>
            <person name="Sun Q."/>
            <person name="Mori K."/>
        </authorList>
    </citation>
    <scope>NUCLEOTIDE SEQUENCE</scope>
    <source>
        <strain evidence="2">NBRC 108769</strain>
    </source>
</reference>
<dbReference type="Proteomes" id="UP001156666">
    <property type="component" value="Unassembled WGS sequence"/>
</dbReference>
<dbReference type="Gene3D" id="3.90.550.10">
    <property type="entry name" value="Spore Coat Polysaccharide Biosynthesis Protein SpsA, Chain A"/>
    <property type="match status" value="1"/>
</dbReference>
<gene>
    <name evidence="2" type="ORF">GCM10007940_34790</name>
</gene>
<dbReference type="SUPFAM" id="SSF53448">
    <property type="entry name" value="Nucleotide-diphospho-sugar transferases"/>
    <property type="match status" value="1"/>
</dbReference>
<dbReference type="RefSeq" id="WP_235292810.1">
    <property type="nucleotide sequence ID" value="NZ_BSOH01000023.1"/>
</dbReference>
<protein>
    <recommendedName>
        <fullName evidence="1">Glycosyltransferase 2-like domain-containing protein</fullName>
    </recommendedName>
</protein>
<feature type="domain" description="Glycosyltransferase 2-like" evidence="1">
    <location>
        <begin position="3"/>
        <end position="155"/>
    </location>
</feature>
<evidence type="ECO:0000313" key="3">
    <source>
        <dbReference type="Proteomes" id="UP001156666"/>
    </source>
</evidence>
<dbReference type="InterPro" id="IPR029044">
    <property type="entry name" value="Nucleotide-diphossugar_trans"/>
</dbReference>
<proteinExistence type="predicted"/>
<dbReference type="EMBL" id="BSOH01000023">
    <property type="protein sequence ID" value="GLR18863.1"/>
    <property type="molecule type" value="Genomic_DNA"/>
</dbReference>
<accession>A0AA37SQK0</accession>
<dbReference type="PANTHER" id="PTHR22916">
    <property type="entry name" value="GLYCOSYLTRANSFERASE"/>
    <property type="match status" value="1"/>
</dbReference>
<sequence>MLSIITPVLNGAKFIEKNISSIQSLDIPHEHIIVDGGSDDGTLDIVDKFPHLILLKQKEKSGMYGAIHEGILETKGDFLSYVNADDTIEKNGFQAMYKEITSLGNDLVYSDAEFHFIETNKYKYIKGHRFAIFFLRKGIMPFVQPSSIYSKNIYNKVGGLRFDKFKLFGDLDLFQRITQHSKKVSYVPQKSAVFMMREDSLAHKFRDAGKKELQFLKYYKGDKLWVKALFKLTR</sequence>
<name>A0AA37SQK0_9BACT</name>
<organism evidence="2 3">
    <name type="scientific">Portibacter lacus</name>
    <dbReference type="NCBI Taxonomy" id="1099794"/>
    <lineage>
        <taxon>Bacteria</taxon>
        <taxon>Pseudomonadati</taxon>
        <taxon>Bacteroidota</taxon>
        <taxon>Saprospiria</taxon>
        <taxon>Saprospirales</taxon>
        <taxon>Haliscomenobacteraceae</taxon>
        <taxon>Portibacter</taxon>
    </lineage>
</organism>
<keyword evidence="3" id="KW-1185">Reference proteome</keyword>
<reference evidence="2" key="1">
    <citation type="journal article" date="2014" name="Int. J. Syst. Evol. Microbiol.">
        <title>Complete genome sequence of Corynebacterium casei LMG S-19264T (=DSM 44701T), isolated from a smear-ripened cheese.</title>
        <authorList>
            <consortium name="US DOE Joint Genome Institute (JGI-PGF)"/>
            <person name="Walter F."/>
            <person name="Albersmeier A."/>
            <person name="Kalinowski J."/>
            <person name="Ruckert C."/>
        </authorList>
    </citation>
    <scope>NUCLEOTIDE SEQUENCE</scope>
    <source>
        <strain evidence="2">NBRC 108769</strain>
    </source>
</reference>
<comment type="caution">
    <text evidence="2">The sequence shown here is derived from an EMBL/GenBank/DDBJ whole genome shotgun (WGS) entry which is preliminary data.</text>
</comment>
<dbReference type="AlphaFoldDB" id="A0AA37SQK0"/>
<dbReference type="InterPro" id="IPR001173">
    <property type="entry name" value="Glyco_trans_2-like"/>
</dbReference>
<evidence type="ECO:0000313" key="2">
    <source>
        <dbReference type="EMBL" id="GLR18863.1"/>
    </source>
</evidence>
<evidence type="ECO:0000259" key="1">
    <source>
        <dbReference type="Pfam" id="PF00535"/>
    </source>
</evidence>